<feature type="compositionally biased region" description="Pro residues" evidence="4">
    <location>
        <begin position="151"/>
        <end position="165"/>
    </location>
</feature>
<feature type="compositionally biased region" description="Polar residues" evidence="4">
    <location>
        <begin position="79"/>
        <end position="89"/>
    </location>
</feature>
<organism evidence="6 7">
    <name type="scientific">Bimuria novae-zelandiae CBS 107.79</name>
    <dbReference type="NCBI Taxonomy" id="1447943"/>
    <lineage>
        <taxon>Eukaryota</taxon>
        <taxon>Fungi</taxon>
        <taxon>Dikarya</taxon>
        <taxon>Ascomycota</taxon>
        <taxon>Pezizomycotina</taxon>
        <taxon>Dothideomycetes</taxon>
        <taxon>Pleosporomycetidae</taxon>
        <taxon>Pleosporales</taxon>
        <taxon>Massarineae</taxon>
        <taxon>Didymosphaeriaceae</taxon>
        <taxon>Bimuria</taxon>
    </lineage>
</organism>
<dbReference type="Proteomes" id="UP000800036">
    <property type="component" value="Unassembled WGS sequence"/>
</dbReference>
<dbReference type="InterPro" id="IPR037256">
    <property type="entry name" value="ASC_dom_sf"/>
</dbReference>
<keyword evidence="7" id="KW-1185">Reference proteome</keyword>
<dbReference type="CDD" id="cd02859">
    <property type="entry name" value="E_set_AMPKbeta_like_N"/>
    <property type="match status" value="1"/>
</dbReference>
<dbReference type="GO" id="GO:0031588">
    <property type="term" value="C:nucleotide-activated protein kinase complex"/>
    <property type="evidence" value="ECO:0007669"/>
    <property type="project" value="TreeGrafter"/>
</dbReference>
<dbReference type="GO" id="GO:0007165">
    <property type="term" value="P:signal transduction"/>
    <property type="evidence" value="ECO:0007669"/>
    <property type="project" value="UniProtKB-ARBA"/>
</dbReference>
<feature type="compositionally biased region" description="Low complexity" evidence="4">
    <location>
        <begin position="1"/>
        <end position="12"/>
    </location>
</feature>
<dbReference type="GO" id="GO:0005737">
    <property type="term" value="C:cytoplasm"/>
    <property type="evidence" value="ECO:0007669"/>
    <property type="project" value="UniProtKB-SubCell"/>
</dbReference>
<dbReference type="PANTHER" id="PTHR10343">
    <property type="entry name" value="5'-AMP-ACTIVATED PROTEIN KINASE , BETA SUBUNIT"/>
    <property type="match status" value="1"/>
</dbReference>
<dbReference type="Pfam" id="PF04739">
    <property type="entry name" value="AMPKBI"/>
    <property type="match status" value="1"/>
</dbReference>
<dbReference type="GO" id="GO:0019901">
    <property type="term" value="F:protein kinase binding"/>
    <property type="evidence" value="ECO:0007669"/>
    <property type="project" value="TreeGrafter"/>
</dbReference>
<evidence type="ECO:0000259" key="5">
    <source>
        <dbReference type="SMART" id="SM01010"/>
    </source>
</evidence>
<evidence type="ECO:0000256" key="4">
    <source>
        <dbReference type="SAM" id="MobiDB-lite"/>
    </source>
</evidence>
<feature type="compositionally biased region" description="Low complexity" evidence="4">
    <location>
        <begin position="57"/>
        <end position="72"/>
    </location>
</feature>
<name>A0A6A5VMQ0_9PLEO</name>
<keyword evidence="3" id="KW-0963">Cytoplasm</keyword>
<accession>A0A6A5VMQ0</accession>
<dbReference type="FunFam" id="2.60.40.10:FF:000562">
    <property type="entry name" value="Snf1 kinase complex beta-subunit Gal83"/>
    <property type="match status" value="1"/>
</dbReference>
<dbReference type="Gene3D" id="2.60.40.10">
    <property type="entry name" value="Immunoglobulins"/>
    <property type="match status" value="1"/>
</dbReference>
<feature type="compositionally biased region" description="Low complexity" evidence="4">
    <location>
        <begin position="126"/>
        <end position="143"/>
    </location>
</feature>
<dbReference type="AlphaFoldDB" id="A0A6A5VMQ0"/>
<feature type="compositionally biased region" description="Polar residues" evidence="4">
    <location>
        <begin position="100"/>
        <end position="113"/>
    </location>
</feature>
<dbReference type="InterPro" id="IPR013783">
    <property type="entry name" value="Ig-like_fold"/>
</dbReference>
<reference evidence="6" key="1">
    <citation type="journal article" date="2020" name="Stud. Mycol.">
        <title>101 Dothideomycetes genomes: a test case for predicting lifestyles and emergence of pathogens.</title>
        <authorList>
            <person name="Haridas S."/>
            <person name="Albert R."/>
            <person name="Binder M."/>
            <person name="Bloem J."/>
            <person name="Labutti K."/>
            <person name="Salamov A."/>
            <person name="Andreopoulos B."/>
            <person name="Baker S."/>
            <person name="Barry K."/>
            <person name="Bills G."/>
            <person name="Bluhm B."/>
            <person name="Cannon C."/>
            <person name="Castanera R."/>
            <person name="Culley D."/>
            <person name="Daum C."/>
            <person name="Ezra D."/>
            <person name="Gonzalez J."/>
            <person name="Henrissat B."/>
            <person name="Kuo A."/>
            <person name="Liang C."/>
            <person name="Lipzen A."/>
            <person name="Lutzoni F."/>
            <person name="Magnuson J."/>
            <person name="Mondo S."/>
            <person name="Nolan M."/>
            <person name="Ohm R."/>
            <person name="Pangilinan J."/>
            <person name="Park H.-J."/>
            <person name="Ramirez L."/>
            <person name="Alfaro M."/>
            <person name="Sun H."/>
            <person name="Tritt A."/>
            <person name="Yoshinaga Y."/>
            <person name="Zwiers L.-H."/>
            <person name="Turgeon B."/>
            <person name="Goodwin S."/>
            <person name="Spatafora J."/>
            <person name="Crous P."/>
            <person name="Grigoriev I."/>
        </authorList>
    </citation>
    <scope>NUCLEOTIDE SEQUENCE</scope>
    <source>
        <strain evidence="6">CBS 107.79</strain>
    </source>
</reference>
<dbReference type="InterPro" id="IPR050827">
    <property type="entry name" value="CRP1_MDG1_kinase"/>
</dbReference>
<dbReference type="OrthoDB" id="531008at2759"/>
<dbReference type="PANTHER" id="PTHR10343:SF84">
    <property type="entry name" value="5'-AMP-ACTIVATED PROTEIN KINASE SUBUNIT BETA-1"/>
    <property type="match status" value="1"/>
</dbReference>
<comment type="similarity">
    <text evidence="2">Belongs to the 5'-AMP-activated protein kinase beta subunit family.</text>
</comment>
<dbReference type="InterPro" id="IPR014756">
    <property type="entry name" value="Ig_E-set"/>
</dbReference>
<evidence type="ECO:0000313" key="6">
    <source>
        <dbReference type="EMBL" id="KAF1974647.1"/>
    </source>
</evidence>
<dbReference type="SUPFAM" id="SSF81296">
    <property type="entry name" value="E set domains"/>
    <property type="match status" value="1"/>
</dbReference>
<gene>
    <name evidence="6" type="ORF">BU23DRAFT_531675</name>
</gene>
<evidence type="ECO:0000313" key="7">
    <source>
        <dbReference type="Proteomes" id="UP000800036"/>
    </source>
</evidence>
<feature type="domain" description="Association with the SNF1 complex (ASC)" evidence="5">
    <location>
        <begin position="407"/>
        <end position="514"/>
    </location>
</feature>
<dbReference type="InterPro" id="IPR032640">
    <property type="entry name" value="AMPK1_CBM"/>
</dbReference>
<dbReference type="SUPFAM" id="SSF160219">
    <property type="entry name" value="AMPKBI-like"/>
    <property type="match status" value="1"/>
</dbReference>
<feature type="compositionally biased region" description="Polar residues" evidence="4">
    <location>
        <begin position="13"/>
        <end position="28"/>
    </location>
</feature>
<dbReference type="Pfam" id="PF16561">
    <property type="entry name" value="AMPK1_CBM"/>
    <property type="match status" value="1"/>
</dbReference>
<dbReference type="SMART" id="SM01010">
    <property type="entry name" value="AMPKBI"/>
    <property type="match status" value="1"/>
</dbReference>
<feature type="region of interest" description="Disordered" evidence="4">
    <location>
        <begin position="360"/>
        <end position="413"/>
    </location>
</feature>
<sequence>MGNQPSSSQPSSRAGSNPQSPVANVTSSHAHHDQLQQHNPRRRESIQALSTVRKAAEPLASLESASGASLTARSRSRGRSQTFSTTGQVAETLRAAQDNFFKSTSQEKMGNEQSRPHRQTQVPVRDATPPKTKQQQQQQQPAPADEKPAEKPVPSPITKPLPMPAAPREDARTAIPEARSIEPADASFPTVPSSHYSRPPRLPLPIEEEPVGPGSPIISPADLTSPINHDEIEGALPRRSSMLSDRTADDDDLADEFKGPQGQVTVPTLIEWEGPGERVYVTGTFAGWERKFKLHRNGPSKKKDVLSAHVHITPGTHHLMFIVDNDMRTSDKLPTAVDYTNILVNYLEVSYDDIPKTEADNKEDAIKSEASPAPVQDGQPHAPQVQPATPELAPVTKPLPEPKPKVPAPAPKKYHQNIPRYLLDLDAPEDSRRFARANAAGSNLPTPPTLPMFLSKSILNGNTPMKDDSSVLIMPNHTVLNHLATSSIKDNILATSATTRYKHKFLTTIMYKPRNEDPDY</sequence>
<dbReference type="GO" id="GO:0005634">
    <property type="term" value="C:nucleus"/>
    <property type="evidence" value="ECO:0007669"/>
    <property type="project" value="TreeGrafter"/>
</dbReference>
<protein>
    <submittedName>
        <fullName evidence="6">AMPKBI-domain-containing protein</fullName>
    </submittedName>
</protein>
<proteinExistence type="inferred from homology"/>
<dbReference type="Gene3D" id="6.20.250.60">
    <property type="match status" value="1"/>
</dbReference>
<evidence type="ECO:0000256" key="1">
    <source>
        <dbReference type="ARBA" id="ARBA00004496"/>
    </source>
</evidence>
<feature type="compositionally biased region" description="Pro residues" evidence="4">
    <location>
        <begin position="397"/>
        <end position="410"/>
    </location>
</feature>
<dbReference type="EMBL" id="ML976674">
    <property type="protein sequence ID" value="KAF1974647.1"/>
    <property type="molecule type" value="Genomic_DNA"/>
</dbReference>
<evidence type="ECO:0000256" key="3">
    <source>
        <dbReference type="ARBA" id="ARBA00022490"/>
    </source>
</evidence>
<dbReference type="InterPro" id="IPR006828">
    <property type="entry name" value="ASC_dom"/>
</dbReference>
<feature type="region of interest" description="Disordered" evidence="4">
    <location>
        <begin position="1"/>
        <end position="207"/>
    </location>
</feature>
<comment type="subcellular location">
    <subcellularLocation>
        <location evidence="1">Cytoplasm</location>
    </subcellularLocation>
</comment>
<evidence type="ECO:0000256" key="2">
    <source>
        <dbReference type="ARBA" id="ARBA00010926"/>
    </source>
</evidence>